<gene>
    <name evidence="2" type="ORF">NCTC13532_00718</name>
</gene>
<sequence length="56" mass="6258">MKKLIKHKLNFTILGISLGLLLTSVSCKCDLDDDESEKKEVNTSAVKHENDSLKIN</sequence>
<evidence type="ECO:0000313" key="2">
    <source>
        <dbReference type="EMBL" id="SUX44255.1"/>
    </source>
</evidence>
<proteinExistence type="predicted"/>
<protein>
    <recommendedName>
        <fullName evidence="4">Lipoprotein</fullName>
    </recommendedName>
</protein>
<evidence type="ECO:0000256" key="1">
    <source>
        <dbReference type="SAM" id="MobiDB-lite"/>
    </source>
</evidence>
<organism evidence="2 3">
    <name type="scientific">Chryseobacterium indoltheticum</name>
    <dbReference type="NCBI Taxonomy" id="254"/>
    <lineage>
        <taxon>Bacteria</taxon>
        <taxon>Pseudomonadati</taxon>
        <taxon>Bacteroidota</taxon>
        <taxon>Flavobacteriia</taxon>
        <taxon>Flavobacteriales</taxon>
        <taxon>Weeksellaceae</taxon>
        <taxon>Chryseobacterium group</taxon>
        <taxon>Chryseobacterium</taxon>
    </lineage>
</organism>
<name>A0A381FCG5_9FLAO</name>
<feature type="region of interest" description="Disordered" evidence="1">
    <location>
        <begin position="34"/>
        <end position="56"/>
    </location>
</feature>
<dbReference type="EMBL" id="UFVR01000004">
    <property type="protein sequence ID" value="SUX44255.1"/>
    <property type="molecule type" value="Genomic_DNA"/>
</dbReference>
<dbReference type="AlphaFoldDB" id="A0A381FCG5"/>
<accession>A0A381FCG5</accession>
<evidence type="ECO:0008006" key="4">
    <source>
        <dbReference type="Google" id="ProtNLM"/>
    </source>
</evidence>
<dbReference type="Proteomes" id="UP000254282">
    <property type="component" value="Unassembled WGS sequence"/>
</dbReference>
<dbReference type="PROSITE" id="PS51257">
    <property type="entry name" value="PROKAR_LIPOPROTEIN"/>
    <property type="match status" value="1"/>
</dbReference>
<evidence type="ECO:0000313" key="3">
    <source>
        <dbReference type="Proteomes" id="UP000254282"/>
    </source>
</evidence>
<dbReference type="RefSeq" id="WP_181898819.1">
    <property type="nucleotide sequence ID" value="NZ_UFVR01000004.1"/>
</dbReference>
<feature type="compositionally biased region" description="Basic and acidic residues" evidence="1">
    <location>
        <begin position="36"/>
        <end position="56"/>
    </location>
</feature>
<reference evidence="2 3" key="1">
    <citation type="submission" date="2018-06" db="EMBL/GenBank/DDBJ databases">
        <authorList>
            <consortium name="Pathogen Informatics"/>
            <person name="Doyle S."/>
        </authorList>
    </citation>
    <scope>NUCLEOTIDE SEQUENCE [LARGE SCALE GENOMIC DNA]</scope>
    <source>
        <strain evidence="2 3">NCTC13532</strain>
    </source>
</reference>